<feature type="region of interest" description="Disordered" evidence="1">
    <location>
        <begin position="180"/>
        <end position="392"/>
    </location>
</feature>
<feature type="compositionally biased region" description="Low complexity" evidence="1">
    <location>
        <begin position="377"/>
        <end position="387"/>
    </location>
</feature>
<feature type="compositionally biased region" description="Pro residues" evidence="1">
    <location>
        <begin position="196"/>
        <end position="213"/>
    </location>
</feature>
<dbReference type="AlphaFoldDB" id="A0A167QBW7"/>
<evidence type="ECO:0000256" key="1">
    <source>
        <dbReference type="SAM" id="MobiDB-lite"/>
    </source>
</evidence>
<name>A0A167QBW7_9HYPO</name>
<comment type="caution">
    <text evidence="2">The sequence shown here is derived from an EMBL/GenBank/DDBJ whole genome shotgun (WGS) entry which is preliminary data.</text>
</comment>
<organism evidence="2 3">
    <name type="scientific">Niveomyces insectorum RCEF 264</name>
    <dbReference type="NCBI Taxonomy" id="1081102"/>
    <lineage>
        <taxon>Eukaryota</taxon>
        <taxon>Fungi</taxon>
        <taxon>Dikarya</taxon>
        <taxon>Ascomycota</taxon>
        <taxon>Pezizomycotina</taxon>
        <taxon>Sordariomycetes</taxon>
        <taxon>Hypocreomycetidae</taxon>
        <taxon>Hypocreales</taxon>
        <taxon>Cordycipitaceae</taxon>
        <taxon>Niveomyces</taxon>
    </lineage>
</organism>
<dbReference type="EMBL" id="AZHD01000014">
    <property type="protein sequence ID" value="OAA57493.1"/>
    <property type="molecule type" value="Genomic_DNA"/>
</dbReference>
<evidence type="ECO:0000313" key="3">
    <source>
        <dbReference type="Proteomes" id="UP000076874"/>
    </source>
</evidence>
<reference evidence="2 3" key="1">
    <citation type="journal article" date="2016" name="Genome Biol. Evol.">
        <title>Divergent and convergent evolution of fungal pathogenicity.</title>
        <authorList>
            <person name="Shang Y."/>
            <person name="Xiao G."/>
            <person name="Zheng P."/>
            <person name="Cen K."/>
            <person name="Zhan S."/>
            <person name="Wang C."/>
        </authorList>
    </citation>
    <scope>NUCLEOTIDE SEQUENCE [LARGE SCALE GENOMIC DNA]</scope>
    <source>
        <strain evidence="2 3">RCEF 264</strain>
    </source>
</reference>
<feature type="compositionally biased region" description="Low complexity" evidence="1">
    <location>
        <begin position="317"/>
        <end position="331"/>
    </location>
</feature>
<dbReference type="Proteomes" id="UP000076874">
    <property type="component" value="Unassembled WGS sequence"/>
</dbReference>
<feature type="compositionally biased region" description="Low complexity" evidence="1">
    <location>
        <begin position="186"/>
        <end position="195"/>
    </location>
</feature>
<accession>A0A167QBW7</accession>
<feature type="compositionally biased region" description="Gly residues" evidence="1">
    <location>
        <begin position="273"/>
        <end position="283"/>
    </location>
</feature>
<feature type="compositionally biased region" description="Polar residues" evidence="1">
    <location>
        <begin position="22"/>
        <end position="59"/>
    </location>
</feature>
<feature type="compositionally biased region" description="Polar residues" evidence="1">
    <location>
        <begin position="358"/>
        <end position="368"/>
    </location>
</feature>
<feature type="compositionally biased region" description="Basic residues" evidence="1">
    <location>
        <begin position="338"/>
        <end position="350"/>
    </location>
</feature>
<feature type="compositionally biased region" description="Low complexity" evidence="1">
    <location>
        <begin position="294"/>
        <end position="310"/>
    </location>
</feature>
<feature type="compositionally biased region" description="Low complexity" evidence="1">
    <location>
        <begin position="236"/>
        <end position="257"/>
    </location>
</feature>
<keyword evidence="3" id="KW-1185">Reference proteome</keyword>
<evidence type="ECO:0000313" key="2">
    <source>
        <dbReference type="EMBL" id="OAA57493.1"/>
    </source>
</evidence>
<feature type="region of interest" description="Disordered" evidence="1">
    <location>
        <begin position="1"/>
        <end position="74"/>
    </location>
</feature>
<gene>
    <name evidence="2" type="ORF">SPI_07152</name>
</gene>
<proteinExistence type="predicted"/>
<sequence length="485" mass="51241">MSNKLKRFFSTSRDSAAPYPVDQSSSNTRTNLTASMANLNLRHQQSRAALQQSGANRSSSPPPPPVYHGYLGENGTGLGAGGNAAVADPTAFQSGFFSNPNGGANFGFASAPQQPVAGYPGVGSVGGYSGVNGVGVENRNYGGNGGSVQSNGQHSYGDISFLVAPPPVTGFAGSEADSYGGGVNSGGNDVNNFNNVPPPPSANRAPAPPPVLAPVPERHASVSGIPVVPAPPRGPSPASVYRQQQQKRQAEAQAQVQYPTPPPQYSSMAQKPGAGGASAGGHGYPAHPETRLPTSGTGTSSTAASSTHSTNRLSLFSGTTGSSGGSSAPVSSQPPPTKTHHRLLSGRKRQSHDLGHNKTASTASQPDNSNHRRHEQQQQQQQQQREQAPGLNIDVTAADVRDATQMLRQLYKMELKIHGDRYAVHEDDQRQRRLQRYRADLLRREIEDSVNTWRRTTGASWTPEEIQHVEYSVQLIGSLKTLAQD</sequence>
<dbReference type="OrthoDB" id="5245217at2759"/>
<protein>
    <submittedName>
        <fullName evidence="2">Uncharacterized protein</fullName>
    </submittedName>
</protein>